<evidence type="ECO:0000313" key="19">
    <source>
        <dbReference type="EMBL" id="KUJ12764.1"/>
    </source>
</evidence>
<keyword evidence="5" id="KW-0964">Secreted</keyword>
<comment type="similarity">
    <text evidence="3">Belongs to the RBT5 family.</text>
</comment>
<evidence type="ECO:0000256" key="13">
    <source>
        <dbReference type="ARBA" id="ARBA00023180"/>
    </source>
</evidence>
<dbReference type="PANTHER" id="PTHR37928:SF2">
    <property type="entry name" value="GPI ANCHORED CFEM DOMAIN PROTEIN (AFU_ORTHOLOGUE AFUA_6G10580)"/>
    <property type="match status" value="1"/>
</dbReference>
<keyword evidence="6 15" id="KW-0349">Heme</keyword>
<name>A0A194WYK2_MOLSC</name>
<evidence type="ECO:0000256" key="1">
    <source>
        <dbReference type="ARBA" id="ARBA00004609"/>
    </source>
</evidence>
<feature type="domain" description="CFEM" evidence="18">
    <location>
        <begin position="1"/>
        <end position="114"/>
    </location>
</feature>
<feature type="binding site" description="axial binding residue" evidence="15">
    <location>
        <position position="47"/>
    </location>
    <ligand>
        <name>heme</name>
        <dbReference type="ChEBI" id="CHEBI:30413"/>
    </ligand>
    <ligandPart>
        <name>Fe</name>
        <dbReference type="ChEBI" id="CHEBI:18248"/>
    </ligandPart>
</feature>
<feature type="disulfide bond" evidence="15">
    <location>
        <begin position="43"/>
        <end position="50"/>
    </location>
</feature>
<dbReference type="Pfam" id="PF05730">
    <property type="entry name" value="CFEM"/>
    <property type="match status" value="1"/>
</dbReference>
<gene>
    <name evidence="19" type="ORF">LY89DRAFT_542272</name>
</gene>
<feature type="signal peptide" evidence="17">
    <location>
        <begin position="1"/>
        <end position="16"/>
    </location>
</feature>
<protein>
    <recommendedName>
        <fullName evidence="18">CFEM domain-containing protein</fullName>
    </recommendedName>
</protein>
<dbReference type="PANTHER" id="PTHR37928">
    <property type="entry name" value="CFEM DOMAIN PROTEIN (AFU_ORTHOLOGUE AFUA_6G14090)"/>
    <property type="match status" value="1"/>
</dbReference>
<dbReference type="GO" id="GO:0046872">
    <property type="term" value="F:metal ion binding"/>
    <property type="evidence" value="ECO:0007669"/>
    <property type="project" value="UniProtKB-UniRule"/>
</dbReference>
<evidence type="ECO:0000256" key="12">
    <source>
        <dbReference type="ARBA" id="ARBA00023157"/>
    </source>
</evidence>
<evidence type="ECO:0000256" key="16">
    <source>
        <dbReference type="SAM" id="MobiDB-lite"/>
    </source>
</evidence>
<keyword evidence="10 15" id="KW-0408">Iron</keyword>
<evidence type="ECO:0000256" key="4">
    <source>
        <dbReference type="ARBA" id="ARBA00022475"/>
    </source>
</evidence>
<dbReference type="GO" id="GO:0098552">
    <property type="term" value="C:side of membrane"/>
    <property type="evidence" value="ECO:0007669"/>
    <property type="project" value="UniProtKB-KW"/>
</dbReference>
<evidence type="ECO:0000256" key="7">
    <source>
        <dbReference type="ARBA" id="ARBA00022622"/>
    </source>
</evidence>
<keyword evidence="7" id="KW-0336">GPI-anchor</keyword>
<dbReference type="GeneID" id="28817919"/>
<evidence type="ECO:0000256" key="15">
    <source>
        <dbReference type="PROSITE-ProRule" id="PRU01356"/>
    </source>
</evidence>
<dbReference type="AlphaFoldDB" id="A0A194WYK2"/>
<evidence type="ECO:0000256" key="8">
    <source>
        <dbReference type="ARBA" id="ARBA00022723"/>
    </source>
</evidence>
<feature type="non-terminal residue" evidence="19">
    <location>
        <position position="137"/>
    </location>
</feature>
<dbReference type="GO" id="GO:0005576">
    <property type="term" value="C:extracellular region"/>
    <property type="evidence" value="ECO:0007669"/>
    <property type="project" value="UniProtKB-SubCell"/>
</dbReference>
<keyword evidence="12 15" id="KW-1015">Disulfide bond</keyword>
<keyword evidence="20" id="KW-1185">Reference proteome</keyword>
<dbReference type="InterPro" id="IPR051735">
    <property type="entry name" value="CFEM_domain"/>
</dbReference>
<feature type="chain" id="PRO_5008267671" description="CFEM domain-containing protein" evidence="17">
    <location>
        <begin position="17"/>
        <end position="137"/>
    </location>
</feature>
<dbReference type="STRING" id="149040.A0A194WYK2"/>
<dbReference type="GO" id="GO:0005886">
    <property type="term" value="C:plasma membrane"/>
    <property type="evidence" value="ECO:0007669"/>
    <property type="project" value="UniProtKB-SubCell"/>
</dbReference>
<organism evidence="19 20">
    <name type="scientific">Mollisia scopiformis</name>
    <name type="common">Conifer needle endophyte fungus</name>
    <name type="synonym">Phialocephala scopiformis</name>
    <dbReference type="NCBI Taxonomy" id="149040"/>
    <lineage>
        <taxon>Eukaryota</taxon>
        <taxon>Fungi</taxon>
        <taxon>Dikarya</taxon>
        <taxon>Ascomycota</taxon>
        <taxon>Pezizomycotina</taxon>
        <taxon>Leotiomycetes</taxon>
        <taxon>Helotiales</taxon>
        <taxon>Mollisiaceae</taxon>
        <taxon>Mollisia</taxon>
    </lineage>
</organism>
<dbReference type="OrthoDB" id="3767534at2759"/>
<dbReference type="InterPro" id="IPR008427">
    <property type="entry name" value="Extracellular_membr_CFEM_dom"/>
</dbReference>
<evidence type="ECO:0000259" key="18">
    <source>
        <dbReference type="PROSITE" id="PS52012"/>
    </source>
</evidence>
<feature type="region of interest" description="Disordered" evidence="16">
    <location>
        <begin position="93"/>
        <end position="137"/>
    </location>
</feature>
<feature type="compositionally biased region" description="Low complexity" evidence="16">
    <location>
        <begin position="106"/>
        <end position="137"/>
    </location>
</feature>
<evidence type="ECO:0000256" key="5">
    <source>
        <dbReference type="ARBA" id="ARBA00022525"/>
    </source>
</evidence>
<proteinExistence type="inferred from homology"/>
<keyword evidence="11" id="KW-0472">Membrane</keyword>
<dbReference type="SMART" id="SM00747">
    <property type="entry name" value="CFEM"/>
    <property type="match status" value="1"/>
</dbReference>
<evidence type="ECO:0000256" key="17">
    <source>
        <dbReference type="SAM" id="SignalP"/>
    </source>
</evidence>
<keyword evidence="13" id="KW-0325">Glycoprotein</keyword>
<dbReference type="PROSITE" id="PS52012">
    <property type="entry name" value="CFEM"/>
    <property type="match status" value="1"/>
</dbReference>
<dbReference type="EMBL" id="KQ947423">
    <property type="protein sequence ID" value="KUJ12764.1"/>
    <property type="molecule type" value="Genomic_DNA"/>
</dbReference>
<evidence type="ECO:0000256" key="2">
    <source>
        <dbReference type="ARBA" id="ARBA00004613"/>
    </source>
</evidence>
<evidence type="ECO:0000313" key="20">
    <source>
        <dbReference type="Proteomes" id="UP000070700"/>
    </source>
</evidence>
<dbReference type="RefSeq" id="XP_018067119.1">
    <property type="nucleotide sequence ID" value="XM_018208193.1"/>
</dbReference>
<keyword evidence="9 17" id="KW-0732">Signal</keyword>
<dbReference type="Proteomes" id="UP000070700">
    <property type="component" value="Unassembled WGS sequence"/>
</dbReference>
<evidence type="ECO:0000256" key="3">
    <source>
        <dbReference type="ARBA" id="ARBA00010031"/>
    </source>
</evidence>
<keyword evidence="14" id="KW-0449">Lipoprotein</keyword>
<keyword evidence="8 15" id="KW-0479">Metal-binding</keyword>
<evidence type="ECO:0000256" key="6">
    <source>
        <dbReference type="ARBA" id="ARBA00022617"/>
    </source>
</evidence>
<dbReference type="InParanoid" id="A0A194WYK2"/>
<evidence type="ECO:0000256" key="11">
    <source>
        <dbReference type="ARBA" id="ARBA00023136"/>
    </source>
</evidence>
<evidence type="ECO:0000256" key="10">
    <source>
        <dbReference type="ARBA" id="ARBA00023004"/>
    </source>
</evidence>
<evidence type="ECO:0000256" key="9">
    <source>
        <dbReference type="ARBA" id="ARBA00022729"/>
    </source>
</evidence>
<sequence length="137" mass="13296">MKFSVAVLCLASVAYSQTIASELAKLPTCSITCLHNAISGAGCSLTDYTCQCGTAKSAITTAATPCIISACSTSDALLVQSISAEICTLQAASSPSGASSTLPAQSASSGASTIGPSAASSAGASRTTSTLQSTSSN</sequence>
<dbReference type="KEGG" id="psco:LY89DRAFT_542272"/>
<evidence type="ECO:0000256" key="14">
    <source>
        <dbReference type="ARBA" id="ARBA00023288"/>
    </source>
</evidence>
<comment type="caution">
    <text evidence="15">Lacks conserved residue(s) required for the propagation of feature annotation.</text>
</comment>
<comment type="subcellular location">
    <subcellularLocation>
        <location evidence="1">Cell membrane</location>
        <topology evidence="1">Lipid-anchor</topology>
        <topology evidence="1">GPI-anchor</topology>
    </subcellularLocation>
    <subcellularLocation>
        <location evidence="2">Secreted</location>
    </subcellularLocation>
</comment>
<reference evidence="19 20" key="1">
    <citation type="submission" date="2015-10" db="EMBL/GenBank/DDBJ databases">
        <title>Full genome of DAOMC 229536 Phialocephala scopiformis, a fungal endophyte of spruce producing the potent anti-insectan compound rugulosin.</title>
        <authorList>
            <consortium name="DOE Joint Genome Institute"/>
            <person name="Walker A.K."/>
            <person name="Frasz S.L."/>
            <person name="Seifert K.A."/>
            <person name="Miller J.D."/>
            <person name="Mondo S.J."/>
            <person name="Labutti K."/>
            <person name="Lipzen A."/>
            <person name="Dockter R."/>
            <person name="Kennedy M."/>
            <person name="Grigoriev I.V."/>
            <person name="Spatafora J.W."/>
        </authorList>
    </citation>
    <scope>NUCLEOTIDE SEQUENCE [LARGE SCALE GENOMIC DNA]</scope>
    <source>
        <strain evidence="19 20">CBS 120377</strain>
    </source>
</reference>
<accession>A0A194WYK2</accession>
<feature type="compositionally biased region" description="Polar residues" evidence="16">
    <location>
        <begin position="93"/>
        <end position="105"/>
    </location>
</feature>
<keyword evidence="4" id="KW-1003">Cell membrane</keyword>